<name>A0A150X3X2_9BACT</name>
<proteinExistence type="predicted"/>
<dbReference type="OrthoDB" id="24355at2"/>
<sequence>MKQFHYIIAGAGAAGLTLAYLLMEYEDREKSILIIDKDSKSTNDRTWSFWEKGSNLLEHLVYKSWSKATVNTNSWSQTYELAPYTYKMIRGIDFYEFMKQELNTSNLYWVQDEVLEITDAGQVTTTNDAYQGKLVFDSTFDPKLLQTSNANTILQHFKGKVIRTEEDCFQIDTATYMDFSVDQEGDCRFGYVLPFKPNEALVEYTLFNKHLLSDSEYEHRLDAYIKQLRIKNYEVIEEEYGIIPMTDHKFLLRKSDKVFNIGIKGGFAKASTGYSFLRAQQILERVVKNLISGKKPDHELPHQSLKYKLYDATLLKILADKKYTGREVFGNLFQKNGIQSMFRFLDEETTLTEELKIMSSTPIIDFGKAFFHQLGK</sequence>
<dbReference type="AlphaFoldDB" id="A0A150X3X2"/>
<dbReference type="EMBL" id="LRPC01000028">
    <property type="protein sequence ID" value="KYG73435.1"/>
    <property type="molecule type" value="Genomic_DNA"/>
</dbReference>
<dbReference type="Gene3D" id="3.50.50.60">
    <property type="entry name" value="FAD/NAD(P)-binding domain"/>
    <property type="match status" value="1"/>
</dbReference>
<gene>
    <name evidence="1" type="ORF">AWW68_12120</name>
</gene>
<reference evidence="1 2" key="1">
    <citation type="submission" date="2016-01" db="EMBL/GenBank/DDBJ databases">
        <title>Genome sequencing of Roseivirga spongicola UST030701-084.</title>
        <authorList>
            <person name="Selvaratnam C."/>
            <person name="Thevarajoo S."/>
            <person name="Goh K.M."/>
            <person name="Ee R."/>
            <person name="Chan K.-G."/>
            <person name="Chong C.S."/>
        </authorList>
    </citation>
    <scope>NUCLEOTIDE SEQUENCE [LARGE SCALE GENOMIC DNA]</scope>
    <source>
        <strain evidence="1 2">UST030701-084</strain>
    </source>
</reference>
<evidence type="ECO:0008006" key="3">
    <source>
        <dbReference type="Google" id="ProtNLM"/>
    </source>
</evidence>
<dbReference type="STRING" id="333140.AWW68_12120"/>
<evidence type="ECO:0000313" key="2">
    <source>
        <dbReference type="Proteomes" id="UP000075606"/>
    </source>
</evidence>
<evidence type="ECO:0000313" key="1">
    <source>
        <dbReference type="EMBL" id="KYG73435.1"/>
    </source>
</evidence>
<comment type="caution">
    <text evidence="1">The sequence shown here is derived from an EMBL/GenBank/DDBJ whole genome shotgun (WGS) entry which is preliminary data.</text>
</comment>
<dbReference type="Pfam" id="PF05834">
    <property type="entry name" value="Lycopene_cycl"/>
    <property type="match status" value="1"/>
</dbReference>
<dbReference type="Proteomes" id="UP000075606">
    <property type="component" value="Unassembled WGS sequence"/>
</dbReference>
<keyword evidence="2" id="KW-1185">Reference proteome</keyword>
<organism evidence="1 2">
    <name type="scientific">Roseivirga spongicola</name>
    <dbReference type="NCBI Taxonomy" id="333140"/>
    <lineage>
        <taxon>Bacteria</taxon>
        <taxon>Pseudomonadati</taxon>
        <taxon>Bacteroidota</taxon>
        <taxon>Cytophagia</taxon>
        <taxon>Cytophagales</taxon>
        <taxon>Roseivirgaceae</taxon>
        <taxon>Roseivirga</taxon>
    </lineage>
</organism>
<accession>A0A150X3X2</accession>
<dbReference type="SUPFAM" id="SSF51905">
    <property type="entry name" value="FAD/NAD(P)-binding domain"/>
    <property type="match status" value="1"/>
</dbReference>
<dbReference type="PANTHER" id="PTHR39757">
    <property type="match status" value="1"/>
</dbReference>
<protein>
    <recommendedName>
        <fullName evidence="3">Lycopene cyclase</fullName>
    </recommendedName>
</protein>
<dbReference type="RefSeq" id="WP_068221754.1">
    <property type="nucleotide sequence ID" value="NZ_CP139724.1"/>
</dbReference>
<dbReference type="PANTHER" id="PTHR39757:SF5">
    <property type="entry name" value="OS02G0190600 PROTEIN"/>
    <property type="match status" value="1"/>
</dbReference>
<dbReference type="InterPro" id="IPR036188">
    <property type="entry name" value="FAD/NAD-bd_sf"/>
</dbReference>